<dbReference type="InterPro" id="IPR007492">
    <property type="entry name" value="LytTR_DNA-bd_dom"/>
</dbReference>
<comment type="caution">
    <text evidence="4">The sequence shown here is derived from an EMBL/GenBank/DDBJ whole genome shotgun (WGS) entry which is preliminary data.</text>
</comment>
<dbReference type="PATRIC" id="fig|1605367.3.peg.2198"/>
<keyword evidence="1" id="KW-0597">Phosphoprotein</keyword>
<protein>
    <recommendedName>
        <fullName evidence="6">Chemotaxis protein CheY</fullName>
    </recommendedName>
</protein>
<dbReference type="InterPro" id="IPR011006">
    <property type="entry name" value="CheY-like_superfamily"/>
</dbReference>
<dbReference type="Pfam" id="PF04397">
    <property type="entry name" value="LytTR"/>
    <property type="match status" value="1"/>
</dbReference>
<feature type="modified residue" description="4-aspartylphosphate" evidence="1">
    <location>
        <position position="55"/>
    </location>
</feature>
<feature type="domain" description="HTH LytTR-type" evidence="3">
    <location>
        <begin position="133"/>
        <end position="229"/>
    </location>
</feature>
<reference evidence="4 5" key="1">
    <citation type="submission" date="2015-07" db="EMBL/GenBank/DDBJ databases">
        <title>The draft genome sequence of Leadbetterella sp. JN14-9.</title>
        <authorList>
            <person name="Liu Y."/>
            <person name="Du J."/>
            <person name="Shao Z."/>
        </authorList>
    </citation>
    <scope>NUCLEOTIDE SEQUENCE [LARGE SCALE GENOMIC DNA]</scope>
    <source>
        <strain evidence="4 5">JN14-9</strain>
    </source>
</reference>
<dbReference type="AlphaFoldDB" id="A0A0P7BY84"/>
<organism evidence="4 5">
    <name type="scientific">Jiulongibacter sediminis</name>
    <dbReference type="NCBI Taxonomy" id="1605367"/>
    <lineage>
        <taxon>Bacteria</taxon>
        <taxon>Pseudomonadati</taxon>
        <taxon>Bacteroidota</taxon>
        <taxon>Cytophagia</taxon>
        <taxon>Cytophagales</taxon>
        <taxon>Leadbetterellaceae</taxon>
        <taxon>Jiulongibacter</taxon>
    </lineage>
</organism>
<evidence type="ECO:0008006" key="6">
    <source>
        <dbReference type="Google" id="ProtNLM"/>
    </source>
</evidence>
<gene>
    <name evidence="4" type="ORF">AFM12_04245</name>
</gene>
<evidence type="ECO:0000313" key="5">
    <source>
        <dbReference type="Proteomes" id="UP000050454"/>
    </source>
</evidence>
<evidence type="ECO:0000313" key="4">
    <source>
        <dbReference type="EMBL" id="KPM49791.1"/>
    </source>
</evidence>
<sequence length="229" mass="26378">MRIKCILIDDEPFALEILEDDLLDFKEVEVLGKFTNPHTALDFLHDNQVDLIFSDIQMPEMLGTDLLRNLKKPPLFIFTTAYQQYALEGFELNAIDYLMKPIRKERLAQAIEKVKNQMDLMAGQGTTSSEDSITITVEYKKVKLLYNEILYIEGLKDYVKIHLKNRVHPVLTRSNLKGMENRLSVAAFERIHNSYLVNKSQVTSFNKSSLFIGETELPIGKSYAEDLKL</sequence>
<dbReference type="SUPFAM" id="SSF52172">
    <property type="entry name" value="CheY-like"/>
    <property type="match status" value="1"/>
</dbReference>
<evidence type="ECO:0000256" key="1">
    <source>
        <dbReference type="PROSITE-ProRule" id="PRU00169"/>
    </source>
</evidence>
<dbReference type="RefSeq" id="WP_055144221.1">
    <property type="nucleotide sequence ID" value="NZ_JXSZ01000005.1"/>
</dbReference>
<name>A0A0P7BY84_9BACT</name>
<accession>A0A0P7BY84</accession>
<keyword evidence="5" id="KW-1185">Reference proteome</keyword>
<dbReference type="SMART" id="SM00850">
    <property type="entry name" value="LytTR"/>
    <property type="match status" value="1"/>
</dbReference>
<evidence type="ECO:0000259" key="2">
    <source>
        <dbReference type="PROSITE" id="PS50110"/>
    </source>
</evidence>
<dbReference type="EMBL" id="LGTQ01000005">
    <property type="protein sequence ID" value="KPM49791.1"/>
    <property type="molecule type" value="Genomic_DNA"/>
</dbReference>
<dbReference type="STRING" id="1605367.AFM12_04245"/>
<dbReference type="OrthoDB" id="1646880at2"/>
<dbReference type="GO" id="GO:0003677">
    <property type="term" value="F:DNA binding"/>
    <property type="evidence" value="ECO:0007669"/>
    <property type="project" value="InterPro"/>
</dbReference>
<dbReference type="SMART" id="SM00448">
    <property type="entry name" value="REC"/>
    <property type="match status" value="1"/>
</dbReference>
<dbReference type="PANTHER" id="PTHR37299">
    <property type="entry name" value="TRANSCRIPTIONAL REGULATOR-RELATED"/>
    <property type="match status" value="1"/>
</dbReference>
<dbReference type="PROSITE" id="PS50930">
    <property type="entry name" value="HTH_LYTTR"/>
    <property type="match status" value="1"/>
</dbReference>
<dbReference type="PROSITE" id="PS50110">
    <property type="entry name" value="RESPONSE_REGULATORY"/>
    <property type="match status" value="1"/>
</dbReference>
<evidence type="ECO:0000259" key="3">
    <source>
        <dbReference type="PROSITE" id="PS50930"/>
    </source>
</evidence>
<dbReference type="Proteomes" id="UP000050454">
    <property type="component" value="Unassembled WGS sequence"/>
</dbReference>
<dbReference type="PANTHER" id="PTHR37299:SF1">
    <property type="entry name" value="STAGE 0 SPORULATION PROTEIN A HOMOLOG"/>
    <property type="match status" value="1"/>
</dbReference>
<dbReference type="InterPro" id="IPR046947">
    <property type="entry name" value="LytR-like"/>
</dbReference>
<dbReference type="Pfam" id="PF00072">
    <property type="entry name" value="Response_reg"/>
    <property type="match status" value="1"/>
</dbReference>
<dbReference type="Gene3D" id="3.40.50.2300">
    <property type="match status" value="1"/>
</dbReference>
<dbReference type="InterPro" id="IPR001789">
    <property type="entry name" value="Sig_transdc_resp-reg_receiver"/>
</dbReference>
<dbReference type="GO" id="GO:0000156">
    <property type="term" value="F:phosphorelay response regulator activity"/>
    <property type="evidence" value="ECO:0007669"/>
    <property type="project" value="InterPro"/>
</dbReference>
<feature type="domain" description="Response regulatory" evidence="2">
    <location>
        <begin position="4"/>
        <end position="115"/>
    </location>
</feature>
<dbReference type="Gene3D" id="2.40.50.1020">
    <property type="entry name" value="LytTr DNA-binding domain"/>
    <property type="match status" value="1"/>
</dbReference>
<proteinExistence type="predicted"/>